<keyword evidence="4 5" id="KW-0472">Membrane</keyword>
<dbReference type="Pfam" id="PF00822">
    <property type="entry name" value="PMP22_Claudin"/>
    <property type="match status" value="1"/>
</dbReference>
<evidence type="ECO:0000313" key="7">
    <source>
        <dbReference type="Proteomes" id="UP001519460"/>
    </source>
</evidence>
<feature type="transmembrane region" description="Helical" evidence="5">
    <location>
        <begin position="140"/>
        <end position="159"/>
    </location>
</feature>
<sequence length="164" mass="16997">MGFVMPHVAVLAAAGCAFIALILQIVGVAAVGWASDQLYGGSSQDGLWKICGMVQGISLCTDWPAVPSVRAFGILGILAMAACVACIIPITFMSDKQIFGLLAPGAAIAGGLCALIEFSVYASETADRAESSTYSYEYCFALTIVACALCVIAAVLFMIGRRRG</sequence>
<evidence type="ECO:0000256" key="1">
    <source>
        <dbReference type="ARBA" id="ARBA00004141"/>
    </source>
</evidence>
<dbReference type="InterPro" id="IPR050579">
    <property type="entry name" value="PMP-22/EMP/MP20-like"/>
</dbReference>
<feature type="transmembrane region" description="Helical" evidence="5">
    <location>
        <begin position="71"/>
        <end position="92"/>
    </location>
</feature>
<evidence type="ECO:0000256" key="4">
    <source>
        <dbReference type="ARBA" id="ARBA00023136"/>
    </source>
</evidence>
<reference evidence="6 7" key="1">
    <citation type="journal article" date="2023" name="Sci. Data">
        <title>Genome assembly of the Korean intertidal mud-creeper Batillaria attramentaria.</title>
        <authorList>
            <person name="Patra A.K."/>
            <person name="Ho P.T."/>
            <person name="Jun S."/>
            <person name="Lee S.J."/>
            <person name="Kim Y."/>
            <person name="Won Y.J."/>
        </authorList>
    </citation>
    <scope>NUCLEOTIDE SEQUENCE [LARGE SCALE GENOMIC DNA]</scope>
    <source>
        <strain evidence="6">Wonlab-2016</strain>
    </source>
</reference>
<gene>
    <name evidence="6" type="ORF">BaRGS_00039978</name>
</gene>
<dbReference type="InterPro" id="IPR004031">
    <property type="entry name" value="PMP22/EMP/MP20/Claudin"/>
</dbReference>
<dbReference type="Gene3D" id="1.20.140.150">
    <property type="match status" value="1"/>
</dbReference>
<dbReference type="Proteomes" id="UP001519460">
    <property type="component" value="Unassembled WGS sequence"/>
</dbReference>
<evidence type="ECO:0000256" key="2">
    <source>
        <dbReference type="ARBA" id="ARBA00022692"/>
    </source>
</evidence>
<dbReference type="AlphaFoldDB" id="A0ABD0J1W7"/>
<evidence type="ECO:0000256" key="5">
    <source>
        <dbReference type="SAM" id="Phobius"/>
    </source>
</evidence>
<name>A0ABD0J1W7_9CAEN</name>
<keyword evidence="7" id="KW-1185">Reference proteome</keyword>
<keyword evidence="3 5" id="KW-1133">Transmembrane helix</keyword>
<accession>A0ABD0J1W7</accession>
<dbReference type="GO" id="GO:0016020">
    <property type="term" value="C:membrane"/>
    <property type="evidence" value="ECO:0007669"/>
    <property type="project" value="UniProtKB-SubCell"/>
</dbReference>
<evidence type="ECO:0000313" key="6">
    <source>
        <dbReference type="EMBL" id="KAK7450088.1"/>
    </source>
</evidence>
<comment type="subcellular location">
    <subcellularLocation>
        <location evidence="1">Membrane</location>
        <topology evidence="1">Multi-pass membrane protein</topology>
    </subcellularLocation>
</comment>
<proteinExistence type="predicted"/>
<feature type="transmembrane region" description="Helical" evidence="5">
    <location>
        <begin position="99"/>
        <end position="120"/>
    </location>
</feature>
<dbReference type="EMBL" id="JACVVK020000745">
    <property type="protein sequence ID" value="KAK7450088.1"/>
    <property type="molecule type" value="Genomic_DNA"/>
</dbReference>
<evidence type="ECO:0000256" key="3">
    <source>
        <dbReference type="ARBA" id="ARBA00022989"/>
    </source>
</evidence>
<comment type="caution">
    <text evidence="6">The sequence shown here is derived from an EMBL/GenBank/DDBJ whole genome shotgun (WGS) entry which is preliminary data.</text>
</comment>
<dbReference type="PANTHER" id="PTHR10671:SF108">
    <property type="entry name" value="CLAUDIN FAMILY PROTEIN-RELATED"/>
    <property type="match status" value="1"/>
</dbReference>
<protein>
    <submittedName>
        <fullName evidence="6">Uncharacterized protein</fullName>
    </submittedName>
</protein>
<keyword evidence="2 5" id="KW-0812">Transmembrane</keyword>
<dbReference type="PANTHER" id="PTHR10671">
    <property type="entry name" value="EPITHELIAL MEMBRANE PROTEIN-RELATED"/>
    <property type="match status" value="1"/>
</dbReference>
<organism evidence="6 7">
    <name type="scientific">Batillaria attramentaria</name>
    <dbReference type="NCBI Taxonomy" id="370345"/>
    <lineage>
        <taxon>Eukaryota</taxon>
        <taxon>Metazoa</taxon>
        <taxon>Spiralia</taxon>
        <taxon>Lophotrochozoa</taxon>
        <taxon>Mollusca</taxon>
        <taxon>Gastropoda</taxon>
        <taxon>Caenogastropoda</taxon>
        <taxon>Sorbeoconcha</taxon>
        <taxon>Cerithioidea</taxon>
        <taxon>Batillariidae</taxon>
        <taxon>Batillaria</taxon>
    </lineage>
</organism>